<dbReference type="AlphaFoldDB" id="A0ABD2XAF2"/>
<feature type="compositionally biased region" description="Basic residues" evidence="1">
    <location>
        <begin position="47"/>
        <end position="59"/>
    </location>
</feature>
<keyword evidence="2" id="KW-1133">Transmembrane helix</keyword>
<dbReference type="Proteomes" id="UP001627154">
    <property type="component" value="Unassembled WGS sequence"/>
</dbReference>
<evidence type="ECO:0000256" key="2">
    <source>
        <dbReference type="SAM" id="Phobius"/>
    </source>
</evidence>
<feature type="compositionally biased region" description="Low complexity" evidence="1">
    <location>
        <begin position="86"/>
        <end position="107"/>
    </location>
</feature>
<organism evidence="3 4">
    <name type="scientific">Trichogramma kaykai</name>
    <dbReference type="NCBI Taxonomy" id="54128"/>
    <lineage>
        <taxon>Eukaryota</taxon>
        <taxon>Metazoa</taxon>
        <taxon>Ecdysozoa</taxon>
        <taxon>Arthropoda</taxon>
        <taxon>Hexapoda</taxon>
        <taxon>Insecta</taxon>
        <taxon>Pterygota</taxon>
        <taxon>Neoptera</taxon>
        <taxon>Endopterygota</taxon>
        <taxon>Hymenoptera</taxon>
        <taxon>Apocrita</taxon>
        <taxon>Proctotrupomorpha</taxon>
        <taxon>Chalcidoidea</taxon>
        <taxon>Trichogrammatidae</taxon>
        <taxon>Trichogramma</taxon>
    </lineage>
</organism>
<keyword evidence="2" id="KW-0812">Transmembrane</keyword>
<reference evidence="3 4" key="1">
    <citation type="journal article" date="2024" name="bioRxiv">
        <title>A reference genome for Trichogramma kaykai: A tiny desert-dwelling parasitoid wasp with competing sex-ratio distorters.</title>
        <authorList>
            <person name="Culotta J."/>
            <person name="Lindsey A.R."/>
        </authorList>
    </citation>
    <scope>NUCLEOTIDE SEQUENCE [LARGE SCALE GENOMIC DNA]</scope>
    <source>
        <strain evidence="3 4">KSX58</strain>
    </source>
</reference>
<feature type="region of interest" description="Disordered" evidence="1">
    <location>
        <begin position="46"/>
        <end position="117"/>
    </location>
</feature>
<feature type="transmembrane region" description="Helical" evidence="2">
    <location>
        <begin position="202"/>
        <end position="221"/>
    </location>
</feature>
<gene>
    <name evidence="3" type="ORF">TKK_004782</name>
</gene>
<name>A0ABD2XAF2_9HYME</name>
<evidence type="ECO:0000313" key="3">
    <source>
        <dbReference type="EMBL" id="KAL3402257.1"/>
    </source>
</evidence>
<comment type="caution">
    <text evidence="3">The sequence shown here is derived from an EMBL/GenBank/DDBJ whole genome shotgun (WGS) entry which is preliminary data.</text>
</comment>
<protein>
    <submittedName>
        <fullName evidence="3">Uncharacterized protein</fullName>
    </submittedName>
</protein>
<accession>A0ABD2XAF2</accession>
<evidence type="ECO:0000256" key="1">
    <source>
        <dbReference type="SAM" id="MobiDB-lite"/>
    </source>
</evidence>
<evidence type="ECO:0000313" key="4">
    <source>
        <dbReference type="Proteomes" id="UP001627154"/>
    </source>
</evidence>
<proteinExistence type="predicted"/>
<sequence length="228" mass="26222">MLTVASVSARRDFTAYRERESHTGQTIIERVIIEHTAVLDKYTTLSRPRKRPYSRHRRGSAYLSTPPGSRRARAIASPHRQQSMAYYQQGYPPPQQHQDYPYNYGNQPQPPYPVQQQPQPAQYYQNQAYGVEYQRQPPSAPVIVEPTIVHHHQQPAVAAASNMSPSVVVIERQHEDDCCRDLCCCCRNICDCVSYCLSKICLMVASLIGLIIMVILLVYFLKFYKQHH</sequence>
<keyword evidence="4" id="KW-1185">Reference proteome</keyword>
<keyword evidence="2" id="KW-0472">Membrane</keyword>
<dbReference type="EMBL" id="JBJJXI010000037">
    <property type="protein sequence ID" value="KAL3402257.1"/>
    <property type="molecule type" value="Genomic_DNA"/>
</dbReference>